<comment type="similarity">
    <text evidence="1">Belongs to the peptidase M24 family. SPT16 subfamily.</text>
</comment>
<keyword evidence="1" id="KW-0158">Chromosome</keyword>
<evidence type="ECO:0000259" key="3">
    <source>
        <dbReference type="Pfam" id="PF24824"/>
    </source>
</evidence>
<dbReference type="PANTHER" id="PTHR13980:SF15">
    <property type="entry name" value="FACT COMPLEX SUBUNIT SPT16"/>
    <property type="match status" value="1"/>
</dbReference>
<feature type="domain" description="Histone chaperone RTT106/FACT complex subunit SPT16-like middle" evidence="2">
    <location>
        <begin position="230"/>
        <end position="289"/>
    </location>
</feature>
<comment type="function">
    <text evidence="1">Component of the FACT complex, a general chromatin factor that acts to reorganize nucleosomes. The FACT complex is involved in multiple processes that require DNA as a template such as mRNA elongation, DNA replication and DNA repair. During transcription elongation the FACT complex acts as a histone chaperone that both destabilizes and restores nucleosomal structure. It facilitates the passage of RNA polymerase II and transcription by promoting the dissociation of one histone H2A-H2B dimer from the nucleosome, then subsequently promotes the reestablishment of the nucleosome following the passage of RNA polymerase II.</text>
</comment>
<dbReference type="InterPro" id="IPR013719">
    <property type="entry name" value="RTT106/SPT16-like_middle_dom"/>
</dbReference>
<keyword evidence="5" id="KW-1185">Reference proteome</keyword>
<organism evidence="4 5">
    <name type="scientific">Papaver nudicaule</name>
    <name type="common">Iceland poppy</name>
    <dbReference type="NCBI Taxonomy" id="74823"/>
    <lineage>
        <taxon>Eukaryota</taxon>
        <taxon>Viridiplantae</taxon>
        <taxon>Streptophyta</taxon>
        <taxon>Embryophyta</taxon>
        <taxon>Tracheophyta</taxon>
        <taxon>Spermatophyta</taxon>
        <taxon>Magnoliopsida</taxon>
        <taxon>Ranunculales</taxon>
        <taxon>Papaveraceae</taxon>
        <taxon>Papaveroideae</taxon>
        <taxon>Papaver</taxon>
    </lineage>
</organism>
<dbReference type="EMBL" id="JAJJMA010051585">
    <property type="protein sequence ID" value="MCL7026011.1"/>
    <property type="molecule type" value="Genomic_DNA"/>
</dbReference>
<dbReference type="PANTHER" id="PTHR13980">
    <property type="entry name" value="CDC68 RELATED"/>
    <property type="match status" value="1"/>
</dbReference>
<dbReference type="GO" id="GO:0006260">
    <property type="term" value="P:DNA replication"/>
    <property type="evidence" value="ECO:0007669"/>
    <property type="project" value="UniProtKB-KW"/>
</dbReference>
<dbReference type="AlphaFoldDB" id="A0AA41RWU0"/>
<gene>
    <name evidence="4" type="ORF">MKW94_011428</name>
</gene>
<dbReference type="GO" id="GO:0035101">
    <property type="term" value="C:FACT complex"/>
    <property type="evidence" value="ECO:0007669"/>
    <property type="project" value="UniProtKB-UniRule"/>
</dbReference>
<reference evidence="4" key="1">
    <citation type="submission" date="2022-03" db="EMBL/GenBank/DDBJ databases">
        <title>A functionally conserved STORR gene fusion in Papaver species that diverged 16.8 million years ago.</title>
        <authorList>
            <person name="Catania T."/>
        </authorList>
    </citation>
    <scope>NUCLEOTIDE SEQUENCE</scope>
    <source>
        <strain evidence="4">S-191538</strain>
    </source>
</reference>
<evidence type="ECO:0000259" key="2">
    <source>
        <dbReference type="Pfam" id="PF08512"/>
    </source>
</evidence>
<dbReference type="InterPro" id="IPR056595">
    <property type="entry name" value="Fact-SPT16_PH"/>
</dbReference>
<comment type="caution">
    <text evidence="4">The sequence shown here is derived from an EMBL/GenBank/DDBJ whole genome shotgun (WGS) entry which is preliminary data.</text>
</comment>
<keyword evidence="1" id="KW-0805">Transcription regulation</keyword>
<dbReference type="InterPro" id="IPR011993">
    <property type="entry name" value="PH-like_dom_sf"/>
</dbReference>
<keyword evidence="1" id="KW-0234">DNA repair</keyword>
<comment type="subunit">
    <text evidence="1">Component of the FACT complex.</text>
</comment>
<dbReference type="GO" id="GO:0006368">
    <property type="term" value="P:transcription elongation by RNA polymerase II"/>
    <property type="evidence" value="ECO:0007669"/>
    <property type="project" value="TreeGrafter"/>
</dbReference>
<name>A0AA41RWU0_PAPNU</name>
<dbReference type="Pfam" id="PF24824">
    <property type="entry name" value="PH_SPT16"/>
    <property type="match status" value="1"/>
</dbReference>
<dbReference type="Gene3D" id="2.30.29.150">
    <property type="match status" value="1"/>
</dbReference>
<dbReference type="GO" id="GO:0031491">
    <property type="term" value="F:nucleosome binding"/>
    <property type="evidence" value="ECO:0007669"/>
    <property type="project" value="TreeGrafter"/>
</dbReference>
<evidence type="ECO:0000313" key="5">
    <source>
        <dbReference type="Proteomes" id="UP001177140"/>
    </source>
</evidence>
<dbReference type="GO" id="GO:0006281">
    <property type="term" value="P:DNA repair"/>
    <property type="evidence" value="ECO:0007669"/>
    <property type="project" value="UniProtKB-UniRule"/>
</dbReference>
<sequence>MDQVEEYVSRYIAEERRKFHQAILGVKLDRETAQRLLSKVQEKFRRRRKVAIPTKKRKRSGEEGCCDRKLEKVVKPAELTGVKIFPNQGGETIVGTLEAHVYGFVYATPGFHFRMGFMYGDVKKAFLRVEDENVKMPPLLHFQLHHPIKVGTEKTKDIQFHLVSTSDDDSYKIANEKQTRDWGLRNKDLKDFVDKVQDNWKFSDLDKRDEFHGFFHPSNALAVFNVTLFSLIVLADTRTIVVSLYEIEIVNLATLRPGEIDMTIVFKDFNREPLQINSIPLDSLDRIKDRLYYDVKCYVNTKQLDWISIVKGRADYPETFIKQGGWKFFDLEDPAMIPYYLHYILEEPKLEVIDSDEEG</sequence>
<evidence type="ECO:0000313" key="4">
    <source>
        <dbReference type="EMBL" id="MCL7026011.1"/>
    </source>
</evidence>
<keyword evidence="1" id="KW-0235">DNA replication</keyword>
<keyword evidence="1" id="KW-0227">DNA damage</keyword>
<protein>
    <recommendedName>
        <fullName evidence="1">FACT complex subunit</fullName>
    </recommendedName>
</protein>
<dbReference type="Proteomes" id="UP001177140">
    <property type="component" value="Unassembled WGS sequence"/>
</dbReference>
<dbReference type="InterPro" id="IPR040258">
    <property type="entry name" value="Spt16"/>
</dbReference>
<comment type="subcellular location">
    <subcellularLocation>
        <location evidence="1">Nucleus</location>
    </subcellularLocation>
    <subcellularLocation>
        <location evidence="1">Chromosome</location>
    </subcellularLocation>
</comment>
<proteinExistence type="inferred from homology"/>
<keyword evidence="1" id="KW-0539">Nucleus</keyword>
<dbReference type="Pfam" id="PF08512">
    <property type="entry name" value="Rttp106-like_middle"/>
    <property type="match status" value="1"/>
</dbReference>
<keyword evidence="1" id="KW-0804">Transcription</keyword>
<feature type="domain" description="FACT complex subunit SPT16 PH-like" evidence="3">
    <location>
        <begin position="79"/>
        <end position="169"/>
    </location>
</feature>
<accession>A0AA41RWU0</accession>
<evidence type="ECO:0000256" key="1">
    <source>
        <dbReference type="RuleBase" id="RU367052"/>
    </source>
</evidence>
<dbReference type="Gene3D" id="2.30.29.30">
    <property type="entry name" value="Pleckstrin-homology domain (PH domain)/Phosphotyrosine-binding domain (PTB)"/>
    <property type="match status" value="1"/>
</dbReference>